<evidence type="ECO:0000256" key="4">
    <source>
        <dbReference type="ARBA" id="ARBA00022989"/>
    </source>
</evidence>
<feature type="transmembrane region" description="Helical" evidence="6">
    <location>
        <begin position="91"/>
        <end position="110"/>
    </location>
</feature>
<feature type="transmembrane region" description="Helical" evidence="6">
    <location>
        <begin position="26"/>
        <end position="48"/>
    </location>
</feature>
<evidence type="ECO:0000256" key="3">
    <source>
        <dbReference type="ARBA" id="ARBA00022692"/>
    </source>
</evidence>
<dbReference type="PANTHER" id="PTHR43124:SF3">
    <property type="entry name" value="CHLORAMPHENICOL EFFLUX PUMP RV0191"/>
    <property type="match status" value="1"/>
</dbReference>
<dbReference type="GO" id="GO:0005886">
    <property type="term" value="C:plasma membrane"/>
    <property type="evidence" value="ECO:0007669"/>
    <property type="project" value="UniProtKB-SubCell"/>
</dbReference>
<feature type="transmembrane region" description="Helical" evidence="6">
    <location>
        <begin position="149"/>
        <end position="171"/>
    </location>
</feature>
<feature type="transmembrane region" description="Helical" evidence="6">
    <location>
        <begin position="260"/>
        <end position="281"/>
    </location>
</feature>
<evidence type="ECO:0000256" key="5">
    <source>
        <dbReference type="ARBA" id="ARBA00023136"/>
    </source>
</evidence>
<evidence type="ECO:0000256" key="6">
    <source>
        <dbReference type="SAM" id="Phobius"/>
    </source>
</evidence>
<feature type="transmembrane region" description="Helical" evidence="6">
    <location>
        <begin position="288"/>
        <end position="307"/>
    </location>
</feature>
<keyword evidence="9" id="KW-1185">Reference proteome</keyword>
<feature type="transmembrane region" description="Helical" evidence="6">
    <location>
        <begin position="231"/>
        <end position="248"/>
    </location>
</feature>
<evidence type="ECO:0000259" key="7">
    <source>
        <dbReference type="PROSITE" id="PS50850"/>
    </source>
</evidence>
<gene>
    <name evidence="8" type="ORF">HNR40_004266</name>
</gene>
<dbReference type="Pfam" id="PF07690">
    <property type="entry name" value="MFS_1"/>
    <property type="match status" value="1"/>
</dbReference>
<feature type="transmembrane region" description="Helical" evidence="6">
    <location>
        <begin position="313"/>
        <end position="336"/>
    </location>
</feature>
<dbReference type="InterPro" id="IPR011701">
    <property type="entry name" value="MFS"/>
</dbReference>
<evidence type="ECO:0000256" key="2">
    <source>
        <dbReference type="ARBA" id="ARBA00022475"/>
    </source>
</evidence>
<keyword evidence="4 6" id="KW-1133">Transmembrane helix</keyword>
<comment type="caution">
    <text evidence="8">The sequence shown here is derived from an EMBL/GenBank/DDBJ whole genome shotgun (WGS) entry which is preliminary data.</text>
</comment>
<evidence type="ECO:0000313" key="8">
    <source>
        <dbReference type="EMBL" id="MBB5078780.1"/>
    </source>
</evidence>
<feature type="transmembrane region" description="Helical" evidence="6">
    <location>
        <begin position="375"/>
        <end position="394"/>
    </location>
</feature>
<keyword evidence="3 6" id="KW-0812">Transmembrane</keyword>
<dbReference type="RefSeq" id="WP_184963794.1">
    <property type="nucleotide sequence ID" value="NZ_JACHIN010000005.1"/>
</dbReference>
<dbReference type="EMBL" id="JACHIN010000005">
    <property type="protein sequence ID" value="MBB5078780.1"/>
    <property type="molecule type" value="Genomic_DNA"/>
</dbReference>
<reference evidence="8 9" key="1">
    <citation type="submission" date="2020-08" db="EMBL/GenBank/DDBJ databases">
        <title>Genomic Encyclopedia of Type Strains, Phase IV (KMG-IV): sequencing the most valuable type-strain genomes for metagenomic binning, comparative biology and taxonomic classification.</title>
        <authorList>
            <person name="Goeker M."/>
        </authorList>
    </citation>
    <scope>NUCLEOTIDE SEQUENCE [LARGE SCALE GENOMIC DNA]</scope>
    <source>
        <strain evidence="8 9">DSM 45385</strain>
    </source>
</reference>
<proteinExistence type="predicted"/>
<feature type="domain" description="Major facilitator superfamily (MFS) profile" evidence="7">
    <location>
        <begin position="25"/>
        <end position="399"/>
    </location>
</feature>
<dbReference type="AlphaFoldDB" id="A0A7W8A3B6"/>
<feature type="transmembrane region" description="Helical" evidence="6">
    <location>
        <begin position="348"/>
        <end position="369"/>
    </location>
</feature>
<protein>
    <submittedName>
        <fullName evidence="8">Putative MFS family arabinose efflux permease</fullName>
    </submittedName>
</protein>
<comment type="subcellular location">
    <subcellularLocation>
        <location evidence="1">Cell membrane</location>
        <topology evidence="1">Multi-pass membrane protein</topology>
    </subcellularLocation>
</comment>
<dbReference type="Gene3D" id="1.20.1250.20">
    <property type="entry name" value="MFS general substrate transporter like domains"/>
    <property type="match status" value="1"/>
</dbReference>
<keyword evidence="2" id="KW-1003">Cell membrane</keyword>
<dbReference type="SUPFAM" id="SSF103473">
    <property type="entry name" value="MFS general substrate transporter"/>
    <property type="match status" value="1"/>
</dbReference>
<feature type="transmembrane region" description="Helical" evidence="6">
    <location>
        <begin position="60"/>
        <end position="79"/>
    </location>
</feature>
<evidence type="ECO:0000256" key="1">
    <source>
        <dbReference type="ARBA" id="ARBA00004651"/>
    </source>
</evidence>
<feature type="transmembrane region" description="Helical" evidence="6">
    <location>
        <begin position="116"/>
        <end position="137"/>
    </location>
</feature>
<organism evidence="8 9">
    <name type="scientific">Nonomuraea endophytica</name>
    <dbReference type="NCBI Taxonomy" id="714136"/>
    <lineage>
        <taxon>Bacteria</taxon>
        <taxon>Bacillati</taxon>
        <taxon>Actinomycetota</taxon>
        <taxon>Actinomycetes</taxon>
        <taxon>Streptosporangiales</taxon>
        <taxon>Streptosporangiaceae</taxon>
        <taxon>Nonomuraea</taxon>
    </lineage>
</organism>
<dbReference type="InterPro" id="IPR050189">
    <property type="entry name" value="MFS_Efflux_Transporters"/>
</dbReference>
<keyword evidence="5 6" id="KW-0472">Membrane</keyword>
<sequence length="399" mass="41148">MTLLGISPEATAEPTPRRYAPFASTVTAFTLAAILVSGQLYIVIPLLHDMATAWTTTTASLAWLVTAFAIGYGIGFLLFGPLSDRLGRRRLLLYGLPIAALATAAVTLSPTPEAAIALRLVQGIAVATFPPAALAYLAERVDPRRRAVAISAVTAAFLISAVLLQVGAQLLVPLTGWRAPFLVSAAGLALSMPVIRAIMLPDTPRPAAASLLGAYRALPSLLFHRALLPRYLATLILMIGFVAVYTALQLYGVTTSPAELLALRAAGLPAIILIPILMPWLSRMPAPARATTFLAIAAITVAAVAATTPSSTWLAILLALYVAAIAGALPGLNEAISATAGPARGSALALFSFSLAVGSAIGPQMAAAFPSFTPLLYGVAATMTLAALAVVASTRITHS</sequence>
<dbReference type="PANTHER" id="PTHR43124">
    <property type="entry name" value="PURINE EFFLUX PUMP PBUE"/>
    <property type="match status" value="1"/>
</dbReference>
<dbReference type="Proteomes" id="UP000568380">
    <property type="component" value="Unassembled WGS sequence"/>
</dbReference>
<name>A0A7W8A3B6_9ACTN</name>
<evidence type="ECO:0000313" key="9">
    <source>
        <dbReference type="Proteomes" id="UP000568380"/>
    </source>
</evidence>
<accession>A0A7W8A3B6</accession>
<dbReference type="InterPro" id="IPR020846">
    <property type="entry name" value="MFS_dom"/>
</dbReference>
<dbReference type="InterPro" id="IPR036259">
    <property type="entry name" value="MFS_trans_sf"/>
</dbReference>
<dbReference type="PROSITE" id="PS50850">
    <property type="entry name" value="MFS"/>
    <property type="match status" value="1"/>
</dbReference>
<dbReference type="GO" id="GO:0022857">
    <property type="term" value="F:transmembrane transporter activity"/>
    <property type="evidence" value="ECO:0007669"/>
    <property type="project" value="InterPro"/>
</dbReference>